<evidence type="ECO:0000313" key="1">
    <source>
        <dbReference type="EMBL" id="KAI3758256.1"/>
    </source>
</evidence>
<comment type="caution">
    <text evidence="1">The sequence shown here is derived from an EMBL/GenBank/DDBJ whole genome shotgun (WGS) entry which is preliminary data.</text>
</comment>
<evidence type="ECO:0000313" key="2">
    <source>
        <dbReference type="Proteomes" id="UP001055879"/>
    </source>
</evidence>
<reference evidence="2" key="1">
    <citation type="journal article" date="2022" name="Mol. Ecol. Resour.">
        <title>The genomes of chicory, endive, great burdock and yacon provide insights into Asteraceae palaeo-polyploidization history and plant inulin production.</title>
        <authorList>
            <person name="Fan W."/>
            <person name="Wang S."/>
            <person name="Wang H."/>
            <person name="Wang A."/>
            <person name="Jiang F."/>
            <person name="Liu H."/>
            <person name="Zhao H."/>
            <person name="Xu D."/>
            <person name="Zhang Y."/>
        </authorList>
    </citation>
    <scope>NUCLEOTIDE SEQUENCE [LARGE SCALE GENOMIC DNA]</scope>
    <source>
        <strain evidence="2">cv. Niubang</strain>
    </source>
</reference>
<accession>A0ACB9EHQ6</accession>
<proteinExistence type="predicted"/>
<dbReference type="EMBL" id="CM042048">
    <property type="protein sequence ID" value="KAI3758256.1"/>
    <property type="molecule type" value="Genomic_DNA"/>
</dbReference>
<sequence length="166" mass="18702">MENRKRPSAMANSCTKHSKHKQSPGVCSLCLRERLSKISSSSLQAVTNVSSSSSSSSSSYVSSSHCSSNAESHMASPMHNYRKTNYEFDGNSKGYLSSLKKSRSVAFFVGEKMVESDGKKKKRDGFWSRLMMGSKRRNTHKRSKESEGSSRLMHSRTMREMLNKWL</sequence>
<keyword evidence="2" id="KW-1185">Reference proteome</keyword>
<organism evidence="1 2">
    <name type="scientific">Arctium lappa</name>
    <name type="common">Greater burdock</name>
    <name type="synonym">Lappa major</name>
    <dbReference type="NCBI Taxonomy" id="4217"/>
    <lineage>
        <taxon>Eukaryota</taxon>
        <taxon>Viridiplantae</taxon>
        <taxon>Streptophyta</taxon>
        <taxon>Embryophyta</taxon>
        <taxon>Tracheophyta</taxon>
        <taxon>Spermatophyta</taxon>
        <taxon>Magnoliopsida</taxon>
        <taxon>eudicotyledons</taxon>
        <taxon>Gunneridae</taxon>
        <taxon>Pentapetalae</taxon>
        <taxon>asterids</taxon>
        <taxon>campanulids</taxon>
        <taxon>Asterales</taxon>
        <taxon>Asteraceae</taxon>
        <taxon>Carduoideae</taxon>
        <taxon>Cardueae</taxon>
        <taxon>Arctiinae</taxon>
        <taxon>Arctium</taxon>
    </lineage>
</organism>
<name>A0ACB9EHQ6_ARCLA</name>
<reference evidence="1 2" key="2">
    <citation type="journal article" date="2022" name="Mol. Ecol. Resour.">
        <title>The genomes of chicory, endive, great burdock and yacon provide insights into Asteraceae paleo-polyploidization history and plant inulin production.</title>
        <authorList>
            <person name="Fan W."/>
            <person name="Wang S."/>
            <person name="Wang H."/>
            <person name="Wang A."/>
            <person name="Jiang F."/>
            <person name="Liu H."/>
            <person name="Zhao H."/>
            <person name="Xu D."/>
            <person name="Zhang Y."/>
        </authorList>
    </citation>
    <scope>NUCLEOTIDE SEQUENCE [LARGE SCALE GENOMIC DNA]</scope>
    <source>
        <strain evidence="2">cv. Niubang</strain>
    </source>
</reference>
<protein>
    <submittedName>
        <fullName evidence="1">Uncharacterized protein</fullName>
    </submittedName>
</protein>
<dbReference type="Proteomes" id="UP001055879">
    <property type="component" value="Linkage Group LG02"/>
</dbReference>
<gene>
    <name evidence="1" type="ORF">L6452_05811</name>
</gene>